<sequence length="153" mass="18188">MESRKKRRIGALEAMNGWMNVEMSELRLTQRQANERLHVLEKKMLEIDGEINEAEHCLRSAVDPGTKLVLEEYQMLFAYLDHKQRIRVNNERQHGFARERLEKIENEMIQQGLKIRGMENLLERRFGELALDKENKQLSLLDEAWLQKQKDEA</sequence>
<dbReference type="AlphaFoldDB" id="A0A9E4TR82"/>
<name>A0A9E4TR82_9GAMM</name>
<evidence type="ECO:0000313" key="1">
    <source>
        <dbReference type="EMBL" id="MCG7977050.1"/>
    </source>
</evidence>
<evidence type="ECO:0000313" key="2">
    <source>
        <dbReference type="Proteomes" id="UP000886674"/>
    </source>
</evidence>
<dbReference type="EMBL" id="JAEPCR010000005">
    <property type="protein sequence ID" value="MCG7977050.1"/>
    <property type="molecule type" value="Genomic_DNA"/>
</dbReference>
<protein>
    <recommendedName>
        <fullName evidence="3">Flagellar FliJ protein</fullName>
    </recommendedName>
</protein>
<accession>A0A9E4TR82</accession>
<proteinExistence type="predicted"/>
<organism evidence="1 2">
    <name type="scientific">Candidatus Thiodiazotropha taylori</name>
    <dbReference type="NCBI Taxonomy" id="2792791"/>
    <lineage>
        <taxon>Bacteria</taxon>
        <taxon>Pseudomonadati</taxon>
        <taxon>Pseudomonadota</taxon>
        <taxon>Gammaproteobacteria</taxon>
        <taxon>Chromatiales</taxon>
        <taxon>Sedimenticolaceae</taxon>
        <taxon>Candidatus Thiodiazotropha</taxon>
    </lineage>
</organism>
<comment type="caution">
    <text evidence="1">The sequence shown here is derived from an EMBL/GenBank/DDBJ whole genome shotgun (WGS) entry which is preliminary data.</text>
</comment>
<dbReference type="Proteomes" id="UP000886674">
    <property type="component" value="Unassembled WGS sequence"/>
</dbReference>
<gene>
    <name evidence="1" type="ORF">JAY77_02735</name>
</gene>
<evidence type="ECO:0008006" key="3">
    <source>
        <dbReference type="Google" id="ProtNLM"/>
    </source>
</evidence>
<reference evidence="1" key="1">
    <citation type="journal article" date="2021" name="Proc. Natl. Acad. Sci. U.S.A.">
        <title>Global biogeography of chemosynthetic symbionts reveals both localized and globally distributed symbiont groups. .</title>
        <authorList>
            <person name="Osvatic J.T."/>
            <person name="Wilkins L.G.E."/>
            <person name="Leibrecht L."/>
            <person name="Leray M."/>
            <person name="Zauner S."/>
            <person name="Polzin J."/>
            <person name="Camacho Y."/>
            <person name="Gros O."/>
            <person name="van Gils J.A."/>
            <person name="Eisen J.A."/>
            <person name="Petersen J.M."/>
            <person name="Yuen B."/>
        </authorList>
    </citation>
    <scope>NUCLEOTIDE SEQUENCE</scope>
    <source>
        <strain evidence="1">MAGclacostrist055</strain>
    </source>
</reference>